<feature type="compositionally biased region" description="Polar residues" evidence="2">
    <location>
        <begin position="113"/>
        <end position="128"/>
    </location>
</feature>
<protein>
    <submittedName>
        <fullName evidence="5">Uncharacterized protein</fullName>
    </submittedName>
</protein>
<dbReference type="PANTHER" id="PTHR21450:SF23">
    <property type="entry name" value="PROTEIN ALTERED PHOSPHATE STARVATION RESPONSE 1"/>
    <property type="match status" value="1"/>
</dbReference>
<organism evidence="5 6">
    <name type="scientific">Sphagnum jensenii</name>
    <dbReference type="NCBI Taxonomy" id="128206"/>
    <lineage>
        <taxon>Eukaryota</taxon>
        <taxon>Viridiplantae</taxon>
        <taxon>Streptophyta</taxon>
        <taxon>Embryophyta</taxon>
        <taxon>Bryophyta</taxon>
        <taxon>Sphagnophytina</taxon>
        <taxon>Sphagnopsida</taxon>
        <taxon>Sphagnales</taxon>
        <taxon>Sphagnaceae</taxon>
        <taxon>Sphagnum</taxon>
    </lineage>
</organism>
<dbReference type="EMBL" id="OZ023705">
    <property type="protein sequence ID" value="CAK9875327.1"/>
    <property type="molecule type" value="Genomic_DNA"/>
</dbReference>
<sequence length="746" mass="82535">MGCVGSKVESEEGVTQCKARSRCMKQAVTSRHALAAAHLFYVHALKATGSALRQFAEGQEKLSAWGPPIAHHHPAPAPSPSPPPPPPPPPATPAATTPAAAKAAAIMEEEQQPKTPLTPNTPSLSQALVQPPPPPPPPPMPTSPLHDDEENDHVQEFCHMQQHEHEEEGQGLRGLPDLEDGEDDEVDDDDDDDEDDDIDGPCPLDSDDAKGAESTSNRALQALAVTQIVVAPTSANDDGKGIKHNDDHHNMAVTPAAAAAGQVLPRGQGRELLDVLREVDDIFLKAVESSDAVSKFLETRKLPSTYSDGLKGHMRSASILDDNGSFSGSMRSLSNLSSITWNDEGGGGGGSGASGSHVLTLDRLYAWEKKLYNEVKEEEVLRLELEKKYVIFARQEKKGEESTMTQKTKAIIKNLQTRKHVASQAVDAAVVNIQRLRDEELYPQLLELLLMLIAMWKDMRDCHQAQRRALEAMNSIHKGAPAEPTTAFHHQSTLNLEISLFKWGDAFVKVVAMLRNYMRNLNGWLRLSVSFHMSFDDRGNSRNARLTNGFTSPTPLLSPCHKAGTTPIYAFCQQWQRSLDTLPDKDAPEAILNFAAVVRDMARLQEQEFRHRQKAERYKREVEKREAALANARSRDHHQSIIPYSTAEQQGGQQQQQMPEENAIQESAEVAECRIRVDSANRKYIEEKESERKSIQDTRFMTLNSMQTGLSQVFLSMVTFSGATVESFEKLRSFAQNSKISRITDN</sequence>
<feature type="domain" description="DUF632" evidence="3">
    <location>
        <begin position="272"/>
        <end position="599"/>
    </location>
</feature>
<evidence type="ECO:0000313" key="5">
    <source>
        <dbReference type="EMBL" id="CAK9875327.1"/>
    </source>
</evidence>
<proteinExistence type="predicted"/>
<dbReference type="Pfam" id="PF04782">
    <property type="entry name" value="DUF632"/>
    <property type="match status" value="1"/>
</dbReference>
<feature type="region of interest" description="Disordered" evidence="2">
    <location>
        <begin position="162"/>
        <end position="215"/>
    </location>
</feature>
<feature type="domain" description="DUF630" evidence="4">
    <location>
        <begin position="1"/>
        <end position="58"/>
    </location>
</feature>
<evidence type="ECO:0000256" key="1">
    <source>
        <dbReference type="SAM" id="Coils"/>
    </source>
</evidence>
<feature type="compositionally biased region" description="Acidic residues" evidence="2">
    <location>
        <begin position="177"/>
        <end position="199"/>
    </location>
</feature>
<evidence type="ECO:0000259" key="4">
    <source>
        <dbReference type="Pfam" id="PF04783"/>
    </source>
</evidence>
<dbReference type="Pfam" id="PF04783">
    <property type="entry name" value="DUF630"/>
    <property type="match status" value="1"/>
</dbReference>
<feature type="coiled-coil region" evidence="1">
    <location>
        <begin position="601"/>
        <end position="635"/>
    </location>
</feature>
<evidence type="ECO:0000259" key="3">
    <source>
        <dbReference type="Pfam" id="PF04782"/>
    </source>
</evidence>
<dbReference type="Proteomes" id="UP001497522">
    <property type="component" value="Chromosome 4"/>
</dbReference>
<dbReference type="InterPro" id="IPR006868">
    <property type="entry name" value="DUF630"/>
</dbReference>
<evidence type="ECO:0000313" key="6">
    <source>
        <dbReference type="Proteomes" id="UP001497522"/>
    </source>
</evidence>
<dbReference type="PANTHER" id="PTHR21450">
    <property type="entry name" value="PROTEIN ALTERED PHOSPHATE STARVATION RESPONSE 1"/>
    <property type="match status" value="1"/>
</dbReference>
<feature type="region of interest" description="Disordered" evidence="2">
    <location>
        <begin position="65"/>
        <end position="149"/>
    </location>
</feature>
<dbReference type="SUPFAM" id="SSF101447">
    <property type="entry name" value="Formin homology 2 domain (FH2 domain)"/>
    <property type="match status" value="1"/>
</dbReference>
<feature type="compositionally biased region" description="Low complexity" evidence="2">
    <location>
        <begin position="93"/>
        <end position="105"/>
    </location>
</feature>
<evidence type="ECO:0000256" key="2">
    <source>
        <dbReference type="SAM" id="MobiDB-lite"/>
    </source>
</evidence>
<dbReference type="InterPro" id="IPR006867">
    <property type="entry name" value="DUF632"/>
</dbReference>
<reference evidence="5" key="1">
    <citation type="submission" date="2024-03" db="EMBL/GenBank/DDBJ databases">
        <authorList>
            <consortium name="ELIXIR-Norway"/>
            <consortium name="Elixir Norway"/>
        </authorList>
    </citation>
    <scope>NUCLEOTIDE SEQUENCE</scope>
</reference>
<accession>A0ABP1BIE7</accession>
<gene>
    <name evidence="5" type="ORF">CSSPJE1EN2_LOCUS17576</name>
</gene>
<keyword evidence="6" id="KW-1185">Reference proteome</keyword>
<feature type="compositionally biased region" description="Pro residues" evidence="2">
    <location>
        <begin position="75"/>
        <end position="92"/>
    </location>
</feature>
<feature type="compositionally biased region" description="Pro residues" evidence="2">
    <location>
        <begin position="130"/>
        <end position="142"/>
    </location>
</feature>
<name>A0ABP1BIE7_9BRYO</name>
<keyword evidence="1" id="KW-0175">Coiled coil</keyword>